<accession>A0AAD1HGL1</accession>
<evidence type="ECO:0000259" key="8">
    <source>
        <dbReference type="PROSITE" id="PS50850"/>
    </source>
</evidence>
<feature type="transmembrane region" description="Helical" evidence="7">
    <location>
        <begin position="396"/>
        <end position="419"/>
    </location>
</feature>
<feature type="transmembrane region" description="Helical" evidence="7">
    <location>
        <begin position="118"/>
        <end position="141"/>
    </location>
</feature>
<organism evidence="9 10">
    <name type="scientific">Mycolicibacterium moriokaense</name>
    <dbReference type="NCBI Taxonomy" id="39691"/>
    <lineage>
        <taxon>Bacteria</taxon>
        <taxon>Bacillati</taxon>
        <taxon>Actinomycetota</taxon>
        <taxon>Actinomycetes</taxon>
        <taxon>Mycobacteriales</taxon>
        <taxon>Mycobacteriaceae</taxon>
        <taxon>Mycolicibacterium</taxon>
    </lineage>
</organism>
<feature type="domain" description="Major facilitator superfamily (MFS) profile" evidence="8">
    <location>
        <begin position="15"/>
        <end position="423"/>
    </location>
</feature>
<comment type="subcellular location">
    <subcellularLocation>
        <location evidence="1">Cell membrane</location>
        <topology evidence="1">Multi-pass membrane protein</topology>
    </subcellularLocation>
</comment>
<keyword evidence="3" id="KW-1003">Cell membrane</keyword>
<proteinExistence type="predicted"/>
<feature type="transmembrane region" description="Helical" evidence="7">
    <location>
        <begin position="277"/>
        <end position="299"/>
    </location>
</feature>
<dbReference type="InterPro" id="IPR020846">
    <property type="entry name" value="MFS_dom"/>
</dbReference>
<gene>
    <name evidence="9" type="ORF">MMOR_54800</name>
</gene>
<dbReference type="GO" id="GO:0022857">
    <property type="term" value="F:transmembrane transporter activity"/>
    <property type="evidence" value="ECO:0007669"/>
    <property type="project" value="InterPro"/>
</dbReference>
<dbReference type="EMBL" id="AP022560">
    <property type="protein sequence ID" value="BBX04544.1"/>
    <property type="molecule type" value="Genomic_DNA"/>
</dbReference>
<reference evidence="9 10" key="1">
    <citation type="journal article" date="2019" name="Emerg. Microbes Infect.">
        <title>Comprehensive subspecies identification of 175 nontuberculous mycobacteria species based on 7547 genomic profiles.</title>
        <authorList>
            <person name="Matsumoto Y."/>
            <person name="Kinjo T."/>
            <person name="Motooka D."/>
            <person name="Nabeya D."/>
            <person name="Jung N."/>
            <person name="Uechi K."/>
            <person name="Horii T."/>
            <person name="Iida T."/>
            <person name="Fujita J."/>
            <person name="Nakamura S."/>
        </authorList>
    </citation>
    <scope>NUCLEOTIDE SEQUENCE [LARGE SCALE GENOMIC DNA]</scope>
    <source>
        <strain evidence="9 10">JCM 6375</strain>
    </source>
</reference>
<keyword evidence="4 7" id="KW-0812">Transmembrane</keyword>
<feature type="transmembrane region" description="Helical" evidence="7">
    <location>
        <begin position="162"/>
        <end position="180"/>
    </location>
</feature>
<keyword evidence="5 7" id="KW-1133">Transmembrane helix</keyword>
<feature type="transmembrane region" description="Helical" evidence="7">
    <location>
        <begin position="333"/>
        <end position="357"/>
    </location>
</feature>
<dbReference type="RefSeq" id="WP_083157259.1">
    <property type="nucleotide sequence ID" value="NZ_AP022560.1"/>
</dbReference>
<evidence type="ECO:0000256" key="6">
    <source>
        <dbReference type="ARBA" id="ARBA00023136"/>
    </source>
</evidence>
<dbReference type="SUPFAM" id="SSF103473">
    <property type="entry name" value="MFS general substrate transporter"/>
    <property type="match status" value="1"/>
</dbReference>
<keyword evidence="10" id="KW-1185">Reference proteome</keyword>
<dbReference type="PROSITE" id="PS50850">
    <property type="entry name" value="MFS"/>
    <property type="match status" value="1"/>
</dbReference>
<dbReference type="AlphaFoldDB" id="A0AAD1HGL1"/>
<dbReference type="PROSITE" id="PS00217">
    <property type="entry name" value="SUGAR_TRANSPORT_2"/>
    <property type="match status" value="1"/>
</dbReference>
<dbReference type="Gene3D" id="1.20.1250.20">
    <property type="entry name" value="MFS general substrate transporter like domains"/>
    <property type="match status" value="2"/>
</dbReference>
<evidence type="ECO:0000256" key="7">
    <source>
        <dbReference type="SAM" id="Phobius"/>
    </source>
</evidence>
<sequence>MATLVSEQGTSITRVALASYVGSAIEYYDFFIYGTAAALVFPKVFFPHLGTTMATVASMATFAAAFLSRPLGAAFFGHFGDRLGRKSTLIATLLIMGLSTMTVGLVPGAATIGMAAPLILLTLRLVQGFAVGGEWAGAALLSAEYAPAEARGRYGMFPQMGVGSGLVMSSLVFLVVNQTIGETSRVFLDWGWRIPFLLSAVLIVIAMYVRLNVAETPVFAGLKCDAESTPLVALFRNQRREVVLGAGAMIGCFAFAFMGNTYLMSYAHAHVGFSPRMVLTVSLMGGVVSLVCNGVSAVLCDRYGRRRVIIAALAVGVPWSFAMLPLLNTGSTMWFVVAMAGTFAVAGAAYGPMAAFIPEIFATRYRYSGAGLSLNLAGLVGGAVPTIAATPLSQTYGVASVGVMLAVVVGVSLACMAMLPETKGAVL</sequence>
<evidence type="ECO:0000256" key="1">
    <source>
        <dbReference type="ARBA" id="ARBA00004651"/>
    </source>
</evidence>
<dbReference type="InterPro" id="IPR011701">
    <property type="entry name" value="MFS"/>
</dbReference>
<keyword evidence="2" id="KW-0813">Transport</keyword>
<evidence type="ECO:0000256" key="3">
    <source>
        <dbReference type="ARBA" id="ARBA00022475"/>
    </source>
</evidence>
<evidence type="ECO:0000313" key="9">
    <source>
        <dbReference type="EMBL" id="BBX04544.1"/>
    </source>
</evidence>
<feature type="transmembrane region" description="Helical" evidence="7">
    <location>
        <begin position="308"/>
        <end position="327"/>
    </location>
</feature>
<feature type="transmembrane region" description="Helical" evidence="7">
    <location>
        <begin position="88"/>
        <end position="112"/>
    </location>
</feature>
<dbReference type="GO" id="GO:0005886">
    <property type="term" value="C:plasma membrane"/>
    <property type="evidence" value="ECO:0007669"/>
    <property type="project" value="UniProtKB-SubCell"/>
</dbReference>
<dbReference type="InterPro" id="IPR005829">
    <property type="entry name" value="Sugar_transporter_CS"/>
</dbReference>
<keyword evidence="6 7" id="KW-0472">Membrane</keyword>
<evidence type="ECO:0000256" key="5">
    <source>
        <dbReference type="ARBA" id="ARBA00022989"/>
    </source>
</evidence>
<feature type="transmembrane region" description="Helical" evidence="7">
    <location>
        <begin position="242"/>
        <end position="265"/>
    </location>
</feature>
<evidence type="ECO:0000256" key="4">
    <source>
        <dbReference type="ARBA" id="ARBA00022692"/>
    </source>
</evidence>
<dbReference type="PANTHER" id="PTHR43045:SF2">
    <property type="entry name" value="INNER MEMBRANE METABOLITE TRANSPORT PROTEIN YHJE"/>
    <property type="match status" value="1"/>
</dbReference>
<feature type="transmembrane region" description="Helical" evidence="7">
    <location>
        <begin position="45"/>
        <end position="67"/>
    </location>
</feature>
<dbReference type="Proteomes" id="UP000466681">
    <property type="component" value="Chromosome"/>
</dbReference>
<dbReference type="PANTHER" id="PTHR43045">
    <property type="entry name" value="SHIKIMATE TRANSPORTER"/>
    <property type="match status" value="1"/>
</dbReference>
<dbReference type="Pfam" id="PF07690">
    <property type="entry name" value="MFS_1"/>
    <property type="match status" value="1"/>
</dbReference>
<feature type="transmembrane region" description="Helical" evidence="7">
    <location>
        <begin position="369"/>
        <end position="390"/>
    </location>
</feature>
<dbReference type="KEGG" id="mmor:MMOR_54800"/>
<evidence type="ECO:0000256" key="2">
    <source>
        <dbReference type="ARBA" id="ARBA00022448"/>
    </source>
</evidence>
<name>A0AAD1HGL1_9MYCO</name>
<dbReference type="CDD" id="cd17369">
    <property type="entry name" value="MFS_ShiA_like"/>
    <property type="match status" value="1"/>
</dbReference>
<evidence type="ECO:0000313" key="10">
    <source>
        <dbReference type="Proteomes" id="UP000466681"/>
    </source>
</evidence>
<feature type="transmembrane region" description="Helical" evidence="7">
    <location>
        <begin position="192"/>
        <end position="209"/>
    </location>
</feature>
<dbReference type="InterPro" id="IPR036259">
    <property type="entry name" value="MFS_trans_sf"/>
</dbReference>
<protein>
    <submittedName>
        <fullName evidence="9">MFS transporter</fullName>
    </submittedName>
</protein>